<dbReference type="InterPro" id="IPR000357">
    <property type="entry name" value="HEAT"/>
</dbReference>
<dbReference type="Gene3D" id="1.25.10.10">
    <property type="entry name" value="Leucine-rich Repeat Variant"/>
    <property type="match status" value="1"/>
</dbReference>
<sequence>MPILMEAMCDTSVVVRDTATWTFCCMCEVSTYVAIYAMHLKQFVHILFDGLKEEAKVAKKVCWTFNCLAEASYKQAERNKHQAQPETSCLSECFQFIVERLRETTERPDGAQVQMYMCI</sequence>
<dbReference type="Proteomes" id="UP000027135">
    <property type="component" value="Unassembled WGS sequence"/>
</dbReference>
<gene>
    <name evidence="4" type="ORF">L798_07187</name>
</gene>
<accession>A0A067QPM3</accession>
<dbReference type="Pfam" id="PF25574">
    <property type="entry name" value="TPR_IMB1"/>
    <property type="match status" value="1"/>
</dbReference>
<evidence type="ECO:0000259" key="3">
    <source>
        <dbReference type="Pfam" id="PF25574"/>
    </source>
</evidence>
<name>A0A067QPM3_ZOONE</name>
<protein>
    <submittedName>
        <fullName evidence="4">Importin subunit beta-1</fullName>
    </submittedName>
</protein>
<dbReference type="InterPro" id="IPR016024">
    <property type="entry name" value="ARM-type_fold"/>
</dbReference>
<dbReference type="Pfam" id="PF02985">
    <property type="entry name" value="HEAT"/>
    <property type="match status" value="1"/>
</dbReference>
<evidence type="ECO:0000256" key="2">
    <source>
        <dbReference type="ARBA" id="ARBA00022990"/>
    </source>
</evidence>
<dbReference type="AlphaFoldDB" id="A0A067QPM3"/>
<dbReference type="InterPro" id="IPR058584">
    <property type="entry name" value="IMB1_TNPO1-like_TPR"/>
</dbReference>
<dbReference type="InParanoid" id="A0A067QPM3"/>
<dbReference type="STRING" id="136037.A0A067QPM3"/>
<reference evidence="4 5" key="1">
    <citation type="journal article" date="2014" name="Nat. Commun.">
        <title>Molecular traces of alternative social organization in a termite genome.</title>
        <authorList>
            <person name="Terrapon N."/>
            <person name="Li C."/>
            <person name="Robertson H.M."/>
            <person name="Ji L."/>
            <person name="Meng X."/>
            <person name="Booth W."/>
            <person name="Chen Z."/>
            <person name="Childers C.P."/>
            <person name="Glastad K.M."/>
            <person name="Gokhale K."/>
            <person name="Gowin J."/>
            <person name="Gronenberg W."/>
            <person name="Hermansen R.A."/>
            <person name="Hu H."/>
            <person name="Hunt B.G."/>
            <person name="Huylmans A.K."/>
            <person name="Khalil S.M."/>
            <person name="Mitchell R.D."/>
            <person name="Munoz-Torres M.C."/>
            <person name="Mustard J.A."/>
            <person name="Pan H."/>
            <person name="Reese J.T."/>
            <person name="Scharf M.E."/>
            <person name="Sun F."/>
            <person name="Vogel H."/>
            <person name="Xiao J."/>
            <person name="Yang W."/>
            <person name="Yang Z."/>
            <person name="Yang Z."/>
            <person name="Zhou J."/>
            <person name="Zhu J."/>
            <person name="Brent C.S."/>
            <person name="Elsik C.G."/>
            <person name="Goodisman M.A."/>
            <person name="Liberles D.A."/>
            <person name="Roe R.M."/>
            <person name="Vargo E.L."/>
            <person name="Vilcinskas A."/>
            <person name="Wang J."/>
            <person name="Bornberg-Bauer E."/>
            <person name="Korb J."/>
            <person name="Zhang G."/>
            <person name="Liebig J."/>
        </authorList>
    </citation>
    <scope>NUCLEOTIDE SEQUENCE [LARGE SCALE GENOMIC DNA]</scope>
    <source>
        <tissue evidence="4">Whole organism</tissue>
    </source>
</reference>
<keyword evidence="1" id="KW-0677">Repeat</keyword>
<dbReference type="InterPro" id="IPR011989">
    <property type="entry name" value="ARM-like"/>
</dbReference>
<evidence type="ECO:0000256" key="1">
    <source>
        <dbReference type="ARBA" id="ARBA00022737"/>
    </source>
</evidence>
<organism evidence="4 5">
    <name type="scientific">Zootermopsis nevadensis</name>
    <name type="common">Dampwood termite</name>
    <dbReference type="NCBI Taxonomy" id="136037"/>
    <lineage>
        <taxon>Eukaryota</taxon>
        <taxon>Metazoa</taxon>
        <taxon>Ecdysozoa</taxon>
        <taxon>Arthropoda</taxon>
        <taxon>Hexapoda</taxon>
        <taxon>Insecta</taxon>
        <taxon>Pterygota</taxon>
        <taxon>Neoptera</taxon>
        <taxon>Polyneoptera</taxon>
        <taxon>Dictyoptera</taxon>
        <taxon>Blattodea</taxon>
        <taxon>Blattoidea</taxon>
        <taxon>Termitoidae</taxon>
        <taxon>Termopsidae</taxon>
        <taxon>Zootermopsis</taxon>
    </lineage>
</organism>
<dbReference type="SUPFAM" id="SSF48371">
    <property type="entry name" value="ARM repeat"/>
    <property type="match status" value="1"/>
</dbReference>
<feature type="domain" description="Importin subunit beta-1/Transportin-1-like TPR repeats" evidence="3">
    <location>
        <begin position="43"/>
        <end position="110"/>
    </location>
</feature>
<proteinExistence type="predicted"/>
<evidence type="ECO:0000313" key="4">
    <source>
        <dbReference type="EMBL" id="KDQ84974.1"/>
    </source>
</evidence>
<evidence type="ECO:0000313" key="5">
    <source>
        <dbReference type="Proteomes" id="UP000027135"/>
    </source>
</evidence>
<keyword evidence="5" id="KW-1185">Reference proteome</keyword>
<dbReference type="EMBL" id="KK853759">
    <property type="protein sequence ID" value="KDQ84974.1"/>
    <property type="molecule type" value="Genomic_DNA"/>
</dbReference>
<keyword evidence="2" id="KW-0007">Acetylation</keyword>
<dbReference type="eggNOG" id="KOG1241">
    <property type="taxonomic scope" value="Eukaryota"/>
</dbReference>